<dbReference type="EMBL" id="WVHK01000117">
    <property type="protein sequence ID" value="MXV21666.1"/>
    <property type="molecule type" value="Genomic_DNA"/>
</dbReference>
<dbReference type="RefSeq" id="WP_160982073.1">
    <property type="nucleotide sequence ID" value="NZ_WVHK01000117.1"/>
</dbReference>
<dbReference type="Proteomes" id="UP000430519">
    <property type="component" value="Unassembled WGS sequence"/>
</dbReference>
<feature type="compositionally biased region" description="Polar residues" evidence="1">
    <location>
        <begin position="281"/>
        <end position="300"/>
    </location>
</feature>
<reference evidence="2 3" key="1">
    <citation type="submission" date="2019-11" db="EMBL/GenBank/DDBJ databases">
        <title>Genome sequence of Deinococcus xianganensis Y35, AI-2 producing algicidal bacterium, isolated from lake water.</title>
        <authorList>
            <person name="Li Y."/>
        </authorList>
    </citation>
    <scope>NUCLEOTIDE SEQUENCE [LARGE SCALE GENOMIC DNA]</scope>
    <source>
        <strain evidence="2 3">Y35</strain>
    </source>
</reference>
<evidence type="ECO:0000256" key="1">
    <source>
        <dbReference type="SAM" id="MobiDB-lite"/>
    </source>
</evidence>
<keyword evidence="3" id="KW-1185">Reference proteome</keyword>
<organism evidence="2 3">
    <name type="scientific">Deinococcus xianganensis</name>
    <dbReference type="NCBI Taxonomy" id="1507289"/>
    <lineage>
        <taxon>Bacteria</taxon>
        <taxon>Thermotogati</taxon>
        <taxon>Deinococcota</taxon>
        <taxon>Deinococci</taxon>
        <taxon>Deinococcales</taxon>
        <taxon>Deinococcaceae</taxon>
        <taxon>Deinococcus</taxon>
    </lineage>
</organism>
<evidence type="ECO:0000313" key="2">
    <source>
        <dbReference type="EMBL" id="MXV21666.1"/>
    </source>
</evidence>
<proteinExistence type="predicted"/>
<feature type="region of interest" description="Disordered" evidence="1">
    <location>
        <begin position="94"/>
        <end position="115"/>
    </location>
</feature>
<accession>A0A6I4YPE6</accession>
<evidence type="ECO:0000313" key="3">
    <source>
        <dbReference type="Proteomes" id="UP000430519"/>
    </source>
</evidence>
<protein>
    <submittedName>
        <fullName evidence="2">Uncharacterized protein</fullName>
    </submittedName>
</protein>
<sequence length="443" mass="49109">MNDGPGGATTRSLSLGSSPSPHPAQLAALYEAQARLESRRIADRAERLRQLEDEQAFRAALRFNTQPALFEPSAAPTVRPQTPSQPLVRVQVARSRPETPSRAAQAAEDGAERQSHVERVMVAAEETITSAVRPRARARARAVYRALVEATFELIQQRKQLTHLTSYTYFTVLDVLPVATNLGTATCERAIDDLRSCGLISTRRVYQPAEFLNRTTGEVITRSTCIGVWLTVLLKAVAPGLRARVIQEELPPEAPRDLAADRKRGHTGYALKVQHQEEQAFKTQEANSSEVRESVSPQGGNTKVNPLLQWSLPRTNAESLVTSDSLTSATQPAEVVWALGAILSEHPQRRRDLIEQAGQRLARLFRDRHSARAYYRMLWCAVDAEFRGIPAFFSLQNAMQRVLIAMQEVPVRSPGALLLHELGDQGCCWLAASGWHDRARHVA</sequence>
<comment type="caution">
    <text evidence="2">The sequence shown here is derived from an EMBL/GenBank/DDBJ whole genome shotgun (WGS) entry which is preliminary data.</text>
</comment>
<feature type="region of interest" description="Disordered" evidence="1">
    <location>
        <begin position="1"/>
        <end position="23"/>
    </location>
</feature>
<feature type="region of interest" description="Disordered" evidence="1">
    <location>
        <begin position="279"/>
        <end position="300"/>
    </location>
</feature>
<dbReference type="AlphaFoldDB" id="A0A6I4YPE6"/>
<gene>
    <name evidence="2" type="ORF">GLX28_18770</name>
</gene>
<name>A0A6I4YPE6_9DEIO</name>